<dbReference type="PROSITE" id="PS00059">
    <property type="entry name" value="ADH_ZINC"/>
    <property type="match status" value="1"/>
</dbReference>
<dbReference type="Gene3D" id="3.90.180.10">
    <property type="entry name" value="Medium-chain alcohol dehydrogenases, catalytic domain"/>
    <property type="match status" value="1"/>
</dbReference>
<dbReference type="GO" id="GO:0008270">
    <property type="term" value="F:zinc ion binding"/>
    <property type="evidence" value="ECO:0007669"/>
    <property type="project" value="InterPro"/>
</dbReference>
<dbReference type="InterPro" id="IPR011032">
    <property type="entry name" value="GroES-like_sf"/>
</dbReference>
<protein>
    <recommendedName>
        <fullName evidence="2">Alcohol dehydrogenase-like N-terminal domain-containing protein</fullName>
    </recommendedName>
</protein>
<evidence type="ECO:0000259" key="2">
    <source>
        <dbReference type="Pfam" id="PF08240"/>
    </source>
</evidence>
<evidence type="ECO:0000256" key="1">
    <source>
        <dbReference type="ARBA" id="ARBA00023002"/>
    </source>
</evidence>
<proteinExistence type="predicted"/>
<feature type="non-terminal residue" evidence="3">
    <location>
        <position position="32"/>
    </location>
</feature>
<dbReference type="InterPro" id="IPR002328">
    <property type="entry name" value="ADH_Zn_CS"/>
</dbReference>
<organism evidence="3">
    <name type="scientific">marine sediment metagenome</name>
    <dbReference type="NCBI Taxonomy" id="412755"/>
    <lineage>
        <taxon>unclassified sequences</taxon>
        <taxon>metagenomes</taxon>
        <taxon>ecological metagenomes</taxon>
    </lineage>
</organism>
<gene>
    <name evidence="3" type="ORF">LCGC14_3079340</name>
</gene>
<accession>A0A0F8YLD2</accession>
<dbReference type="AlphaFoldDB" id="A0A0F8YLD2"/>
<comment type="caution">
    <text evidence="3">The sequence shown here is derived from an EMBL/GenBank/DDBJ whole genome shotgun (WGS) entry which is preliminary data.</text>
</comment>
<keyword evidence="1" id="KW-0560">Oxidoreductase</keyword>
<dbReference type="SUPFAM" id="SSF50129">
    <property type="entry name" value="GroES-like"/>
    <property type="match status" value="1"/>
</dbReference>
<dbReference type="Pfam" id="PF08240">
    <property type="entry name" value="ADH_N"/>
    <property type="match status" value="1"/>
</dbReference>
<evidence type="ECO:0000313" key="3">
    <source>
        <dbReference type="EMBL" id="KKK54964.1"/>
    </source>
</evidence>
<sequence>MGHEFSGEIVEVGEKVKEWKVGERVVAEPHTG</sequence>
<reference evidence="3" key="1">
    <citation type="journal article" date="2015" name="Nature">
        <title>Complex archaea that bridge the gap between prokaryotes and eukaryotes.</title>
        <authorList>
            <person name="Spang A."/>
            <person name="Saw J.H."/>
            <person name="Jorgensen S.L."/>
            <person name="Zaremba-Niedzwiedzka K."/>
            <person name="Martijn J."/>
            <person name="Lind A.E."/>
            <person name="van Eijk R."/>
            <person name="Schleper C."/>
            <person name="Guy L."/>
            <person name="Ettema T.J."/>
        </authorList>
    </citation>
    <scope>NUCLEOTIDE SEQUENCE</scope>
</reference>
<name>A0A0F8YLD2_9ZZZZ</name>
<dbReference type="EMBL" id="LAZR01065722">
    <property type="protein sequence ID" value="KKK54964.1"/>
    <property type="molecule type" value="Genomic_DNA"/>
</dbReference>
<dbReference type="GO" id="GO:0016491">
    <property type="term" value="F:oxidoreductase activity"/>
    <property type="evidence" value="ECO:0007669"/>
    <property type="project" value="UniProtKB-KW"/>
</dbReference>
<feature type="domain" description="Alcohol dehydrogenase-like N-terminal" evidence="2">
    <location>
        <begin position="1"/>
        <end position="30"/>
    </location>
</feature>
<dbReference type="InterPro" id="IPR013154">
    <property type="entry name" value="ADH-like_N"/>
</dbReference>